<keyword evidence="5" id="KW-1185">Reference proteome</keyword>
<feature type="domain" description="BD-FAE-like" evidence="3">
    <location>
        <begin position="59"/>
        <end position="255"/>
    </location>
</feature>
<accession>A0A518E2N2</accession>
<dbReference type="InterPro" id="IPR029058">
    <property type="entry name" value="AB_hydrolase_fold"/>
</dbReference>
<dbReference type="RefSeq" id="WP_231756444.1">
    <property type="nucleotide sequence ID" value="NZ_CP036433.1"/>
</dbReference>
<feature type="chain" id="PRO_5021740644" evidence="2">
    <location>
        <begin position="31"/>
        <end position="307"/>
    </location>
</feature>
<dbReference type="InterPro" id="IPR050300">
    <property type="entry name" value="GDXG_lipolytic_enzyme"/>
</dbReference>
<dbReference type="PANTHER" id="PTHR48081:SF6">
    <property type="entry name" value="PEPTIDASE S9 PROLYL OLIGOPEPTIDASE CATALYTIC DOMAIN-CONTAINING PROTEIN"/>
    <property type="match status" value="1"/>
</dbReference>
<dbReference type="EMBL" id="CP036433">
    <property type="protein sequence ID" value="QDU98350.1"/>
    <property type="molecule type" value="Genomic_DNA"/>
</dbReference>
<evidence type="ECO:0000256" key="1">
    <source>
        <dbReference type="ARBA" id="ARBA00022801"/>
    </source>
</evidence>
<protein>
    <submittedName>
        <fullName evidence="4">Acetylxylan esterase</fullName>
        <ecNumber evidence="4">3.1.1.72</ecNumber>
    </submittedName>
</protein>
<name>A0A518E2N2_9BACT</name>
<reference evidence="4 5" key="1">
    <citation type="submission" date="2019-02" db="EMBL/GenBank/DDBJ databases">
        <title>Deep-cultivation of Planctomycetes and their phenomic and genomic characterization uncovers novel biology.</title>
        <authorList>
            <person name="Wiegand S."/>
            <person name="Jogler M."/>
            <person name="Boedeker C."/>
            <person name="Pinto D."/>
            <person name="Vollmers J."/>
            <person name="Rivas-Marin E."/>
            <person name="Kohn T."/>
            <person name="Peeters S.H."/>
            <person name="Heuer A."/>
            <person name="Rast P."/>
            <person name="Oberbeckmann S."/>
            <person name="Bunk B."/>
            <person name="Jeske O."/>
            <person name="Meyerdierks A."/>
            <person name="Storesund J.E."/>
            <person name="Kallscheuer N."/>
            <person name="Luecker S."/>
            <person name="Lage O.M."/>
            <person name="Pohl T."/>
            <person name="Merkel B.J."/>
            <person name="Hornburger P."/>
            <person name="Mueller R.-W."/>
            <person name="Bruemmer F."/>
            <person name="Labrenz M."/>
            <person name="Spormann A.M."/>
            <person name="Op den Camp H."/>
            <person name="Overmann J."/>
            <person name="Amann R."/>
            <person name="Jetten M.S.M."/>
            <person name="Mascher T."/>
            <person name="Medema M.H."/>
            <person name="Devos D.P."/>
            <person name="Kaster A.-K."/>
            <person name="Ovreas L."/>
            <person name="Rohde M."/>
            <person name="Galperin M.Y."/>
            <person name="Jogler C."/>
        </authorList>
    </citation>
    <scope>NUCLEOTIDE SEQUENCE [LARGE SCALE GENOMIC DNA]</scope>
    <source>
        <strain evidence="4 5">Pla85_3_4</strain>
    </source>
</reference>
<evidence type="ECO:0000313" key="5">
    <source>
        <dbReference type="Proteomes" id="UP000317648"/>
    </source>
</evidence>
<dbReference type="Pfam" id="PF20434">
    <property type="entry name" value="BD-FAE"/>
    <property type="match status" value="1"/>
</dbReference>
<evidence type="ECO:0000259" key="3">
    <source>
        <dbReference type="Pfam" id="PF20434"/>
    </source>
</evidence>
<dbReference type="EC" id="3.1.1.72" evidence="4"/>
<keyword evidence="1 4" id="KW-0378">Hydrolase</keyword>
<organism evidence="4 5">
    <name type="scientific">Lignipirellula cremea</name>
    <dbReference type="NCBI Taxonomy" id="2528010"/>
    <lineage>
        <taxon>Bacteria</taxon>
        <taxon>Pseudomonadati</taxon>
        <taxon>Planctomycetota</taxon>
        <taxon>Planctomycetia</taxon>
        <taxon>Pirellulales</taxon>
        <taxon>Pirellulaceae</taxon>
        <taxon>Lignipirellula</taxon>
    </lineage>
</organism>
<dbReference type="GO" id="GO:0046555">
    <property type="term" value="F:acetylxylan esterase activity"/>
    <property type="evidence" value="ECO:0007669"/>
    <property type="project" value="UniProtKB-EC"/>
</dbReference>
<dbReference type="InterPro" id="IPR049492">
    <property type="entry name" value="BD-FAE-like_dom"/>
</dbReference>
<dbReference type="PANTHER" id="PTHR48081">
    <property type="entry name" value="AB HYDROLASE SUPERFAMILY PROTEIN C4A8.06C"/>
    <property type="match status" value="1"/>
</dbReference>
<gene>
    <name evidence="4" type="primary">axeA1_7</name>
    <name evidence="4" type="ORF">Pla8534_62170</name>
</gene>
<dbReference type="Proteomes" id="UP000317648">
    <property type="component" value="Chromosome"/>
</dbReference>
<evidence type="ECO:0000256" key="2">
    <source>
        <dbReference type="SAM" id="SignalP"/>
    </source>
</evidence>
<dbReference type="KEGG" id="lcre:Pla8534_62170"/>
<proteinExistence type="predicted"/>
<feature type="signal peptide" evidence="2">
    <location>
        <begin position="1"/>
        <end position="30"/>
    </location>
</feature>
<dbReference type="SUPFAM" id="SSF53474">
    <property type="entry name" value="alpha/beta-Hydrolases"/>
    <property type="match status" value="1"/>
</dbReference>
<evidence type="ECO:0000313" key="4">
    <source>
        <dbReference type="EMBL" id="QDU98350.1"/>
    </source>
</evidence>
<keyword evidence="2" id="KW-0732">Signal</keyword>
<sequence precursor="true">MTVSPRLPFRRFLSLIVLLLVAASFSVATAAEPKSEPIWPQGAPGALGETANDQPQLIISLPDPDRATGAAIVICPGGGYGHLAMSHEGRDVADWLNNLGVAAFVCDYRHRGKGYGHPAPMQDVQRALRIVRARAKEFHVDPQRIGVLGFSAGGHLASTAATHFDAGDAEAADPLDRVSCRPDFAILCYPVILLGNPLGHAGSQKNLLGENADPALIAAFSNEKQVTAETPPTFLWHTSEDRGVPPQNSVAFYLALLDAKVPAELHIFEKGGHGMGLVHRAPELPAANWPKLCEAWLRHRGLLNQAD</sequence>
<dbReference type="Gene3D" id="3.40.50.1820">
    <property type="entry name" value="alpha/beta hydrolase"/>
    <property type="match status" value="1"/>
</dbReference>
<dbReference type="AlphaFoldDB" id="A0A518E2N2"/>